<protein>
    <submittedName>
        <fullName evidence="2">Uncharacterized protein</fullName>
    </submittedName>
</protein>
<reference evidence="2 3" key="1">
    <citation type="journal article" date="2018" name="IMA Fungus">
        <title>IMA Genome-F 9: Draft genome sequence of Annulohypoxylon stygium, Aspergillus mulundensis, Berkeleyomyces basicola (syn. Thielaviopsis basicola), Ceratocystis smalleyi, two Cercospora beticola strains, Coleophoma cylindrospora, Fusarium fracticaudum, Phialophora cf. hyalina, and Morchella septimelata.</title>
        <authorList>
            <person name="Wingfield B.D."/>
            <person name="Bills G.F."/>
            <person name="Dong Y."/>
            <person name="Huang W."/>
            <person name="Nel W.J."/>
            <person name="Swalarsk-Parry B.S."/>
            <person name="Vaghefi N."/>
            <person name="Wilken P.M."/>
            <person name="An Z."/>
            <person name="de Beer Z.W."/>
            <person name="De Vos L."/>
            <person name="Chen L."/>
            <person name="Duong T.A."/>
            <person name="Gao Y."/>
            <person name="Hammerbacher A."/>
            <person name="Kikkert J.R."/>
            <person name="Li Y."/>
            <person name="Li H."/>
            <person name="Li K."/>
            <person name="Li Q."/>
            <person name="Liu X."/>
            <person name="Ma X."/>
            <person name="Naidoo K."/>
            <person name="Pethybridge S.J."/>
            <person name="Sun J."/>
            <person name="Steenkamp E.T."/>
            <person name="van der Nest M.A."/>
            <person name="van Wyk S."/>
            <person name="Wingfield M.J."/>
            <person name="Xiong C."/>
            <person name="Yue Q."/>
            <person name="Zhang X."/>
        </authorList>
    </citation>
    <scope>NUCLEOTIDE SEQUENCE [LARGE SCALE GENOMIC DNA]</scope>
    <source>
        <strain evidence="2 3">DSM 5745</strain>
    </source>
</reference>
<feature type="region of interest" description="Disordered" evidence="1">
    <location>
        <begin position="1"/>
        <end position="81"/>
    </location>
</feature>
<dbReference type="Proteomes" id="UP000256690">
    <property type="component" value="Unassembled WGS sequence"/>
</dbReference>
<comment type="caution">
    <text evidence="2">The sequence shown here is derived from an EMBL/GenBank/DDBJ whole genome shotgun (WGS) entry which is preliminary data.</text>
</comment>
<proteinExistence type="predicted"/>
<dbReference type="RefSeq" id="XP_026607627.1">
    <property type="nucleotide sequence ID" value="XM_026744464.1"/>
</dbReference>
<dbReference type="GeneID" id="38112818"/>
<evidence type="ECO:0000313" key="2">
    <source>
        <dbReference type="EMBL" id="RDW90673.1"/>
    </source>
</evidence>
<evidence type="ECO:0000313" key="3">
    <source>
        <dbReference type="Proteomes" id="UP000256690"/>
    </source>
</evidence>
<name>A0A3D8SWI6_9EURO</name>
<sequence length="81" mass="8511">MSAQFSGRQSPPPERQTGAQENSPPGSGRTDPKFAPPPEYAPKTAEAQGSAQESQTAGLSSNPKHILEDIENAKYTKGTGN</sequence>
<feature type="compositionally biased region" description="Basic and acidic residues" evidence="1">
    <location>
        <begin position="65"/>
        <end position="74"/>
    </location>
</feature>
<dbReference type="STRING" id="1810919.A0A3D8SWI6"/>
<accession>A0A3D8SWI6</accession>
<dbReference type="EMBL" id="PVWQ01000002">
    <property type="protein sequence ID" value="RDW90673.1"/>
    <property type="molecule type" value="Genomic_DNA"/>
</dbReference>
<dbReference type="AlphaFoldDB" id="A0A3D8SWI6"/>
<gene>
    <name evidence="2" type="ORF">DSM5745_02448</name>
</gene>
<organism evidence="2 3">
    <name type="scientific">Aspergillus mulundensis</name>
    <dbReference type="NCBI Taxonomy" id="1810919"/>
    <lineage>
        <taxon>Eukaryota</taxon>
        <taxon>Fungi</taxon>
        <taxon>Dikarya</taxon>
        <taxon>Ascomycota</taxon>
        <taxon>Pezizomycotina</taxon>
        <taxon>Eurotiomycetes</taxon>
        <taxon>Eurotiomycetidae</taxon>
        <taxon>Eurotiales</taxon>
        <taxon>Aspergillaceae</taxon>
        <taxon>Aspergillus</taxon>
        <taxon>Aspergillus subgen. Nidulantes</taxon>
    </lineage>
</organism>
<evidence type="ECO:0000256" key="1">
    <source>
        <dbReference type="SAM" id="MobiDB-lite"/>
    </source>
</evidence>
<dbReference type="OrthoDB" id="5375886at2759"/>
<feature type="compositionally biased region" description="Polar residues" evidence="1">
    <location>
        <begin position="47"/>
        <end position="63"/>
    </location>
</feature>
<keyword evidence="3" id="KW-1185">Reference proteome</keyword>